<protein>
    <submittedName>
        <fullName evidence="1">Uncharacterized protein</fullName>
    </submittedName>
</protein>
<dbReference type="Proteomes" id="UP001162992">
    <property type="component" value="Chromosome 10"/>
</dbReference>
<organism evidence="1 2">
    <name type="scientific">Diphasiastrum complanatum</name>
    <name type="common">Issler's clubmoss</name>
    <name type="synonym">Lycopodium complanatum</name>
    <dbReference type="NCBI Taxonomy" id="34168"/>
    <lineage>
        <taxon>Eukaryota</taxon>
        <taxon>Viridiplantae</taxon>
        <taxon>Streptophyta</taxon>
        <taxon>Embryophyta</taxon>
        <taxon>Tracheophyta</taxon>
        <taxon>Lycopodiopsida</taxon>
        <taxon>Lycopodiales</taxon>
        <taxon>Lycopodiaceae</taxon>
        <taxon>Lycopodioideae</taxon>
        <taxon>Diphasiastrum</taxon>
    </lineage>
</organism>
<proteinExistence type="predicted"/>
<evidence type="ECO:0000313" key="2">
    <source>
        <dbReference type="Proteomes" id="UP001162992"/>
    </source>
</evidence>
<reference evidence="2" key="1">
    <citation type="journal article" date="2024" name="Proc. Natl. Acad. Sci. U.S.A.">
        <title>Extraordinary preservation of gene collinearity over three hundred million years revealed in homosporous lycophytes.</title>
        <authorList>
            <person name="Li C."/>
            <person name="Wickell D."/>
            <person name="Kuo L.Y."/>
            <person name="Chen X."/>
            <person name="Nie B."/>
            <person name="Liao X."/>
            <person name="Peng D."/>
            <person name="Ji J."/>
            <person name="Jenkins J."/>
            <person name="Williams M."/>
            <person name="Shu S."/>
            <person name="Plott C."/>
            <person name="Barry K."/>
            <person name="Rajasekar S."/>
            <person name="Grimwood J."/>
            <person name="Han X."/>
            <person name="Sun S."/>
            <person name="Hou Z."/>
            <person name="He W."/>
            <person name="Dai G."/>
            <person name="Sun C."/>
            <person name="Schmutz J."/>
            <person name="Leebens-Mack J.H."/>
            <person name="Li F.W."/>
            <person name="Wang L."/>
        </authorList>
    </citation>
    <scope>NUCLEOTIDE SEQUENCE [LARGE SCALE GENOMIC DNA]</scope>
    <source>
        <strain evidence="2">cv. PW_Plant_1</strain>
    </source>
</reference>
<comment type="caution">
    <text evidence="1">The sequence shown here is derived from an EMBL/GenBank/DDBJ whole genome shotgun (WGS) entry which is preliminary data.</text>
</comment>
<sequence length="583" mass="65574">MNSASSNGCKQLCTWLLVSMFSCALVAGSTVFALNFVTKHDYRFRQHNGQSTTSKVSRRSVSEPKQHCPDGWQEGPDKQNCFLFVNASNSWNNSETACQDRSGHLAALVSEQELQFVQGLCSNSSNGCWVGGHLIDSRKGPEWTWTDCHVTWNDSRFHLVSAPSTNCSSPICANQKDDQRCILVTNIQSSFVVENCTSGHAFVCLLSRGGRCQGIANHREYTIILSVVSCLISVTFLGIVIWLLAYRRSKRKRRSRRQAQNLSLVFPPTLKLFTVEEISLATLNFAPENRLGEPEEDLYKGELPDGMILVKKLHVPDFQGRKDFFSEMTKISRLQHANIVPLKGCCFENGEQLAVYNYLSNGLLDEWLHDAMKDSRSLDWKRRIHIAITIAEGIAFLHDTVKPNVVHKDIRASNVLLDQDFNAHLIGVGLAKFGSWEPTHERTVVAGTYGYLAPEFVYRNELTTKSDVYSFGVLLLELISGRKPVPDFESVDWQSIFEWATPLVQSQRFSEILDPKIGTVPDVNQVKKAIDLIYTCTQHVPSMRPRMSYVVHELQHLDVISVTFLSKDIPSSSGVSLEMTEMS</sequence>
<dbReference type="EMBL" id="CM055101">
    <property type="protein sequence ID" value="KAJ7540383.1"/>
    <property type="molecule type" value="Genomic_DNA"/>
</dbReference>
<gene>
    <name evidence="1" type="ORF">O6H91_10G012000</name>
</gene>
<name>A0ACC2CEQ0_DIPCM</name>
<accession>A0ACC2CEQ0</accession>
<evidence type="ECO:0000313" key="1">
    <source>
        <dbReference type="EMBL" id="KAJ7540383.1"/>
    </source>
</evidence>
<keyword evidence="2" id="KW-1185">Reference proteome</keyword>